<organism evidence="2 3">
    <name type="scientific">Mesonia aestuariivivens</name>
    <dbReference type="NCBI Taxonomy" id="2796128"/>
    <lineage>
        <taxon>Bacteria</taxon>
        <taxon>Pseudomonadati</taxon>
        <taxon>Bacteroidota</taxon>
        <taxon>Flavobacteriia</taxon>
        <taxon>Flavobacteriales</taxon>
        <taxon>Flavobacteriaceae</taxon>
        <taxon>Mesonia</taxon>
    </lineage>
</organism>
<accession>A0ABS6W0J1</accession>
<comment type="caution">
    <text evidence="2">The sequence shown here is derived from an EMBL/GenBank/DDBJ whole genome shotgun (WGS) entry which is preliminary data.</text>
</comment>
<gene>
    <name evidence="2" type="ORF">KW502_06045</name>
</gene>
<feature type="transmembrane region" description="Helical" evidence="1">
    <location>
        <begin position="47"/>
        <end position="67"/>
    </location>
</feature>
<dbReference type="EMBL" id="JAHWDF010000005">
    <property type="protein sequence ID" value="MBW2961356.1"/>
    <property type="molecule type" value="Genomic_DNA"/>
</dbReference>
<evidence type="ECO:0008006" key="4">
    <source>
        <dbReference type="Google" id="ProtNLM"/>
    </source>
</evidence>
<dbReference type="Proteomes" id="UP000719267">
    <property type="component" value="Unassembled WGS sequence"/>
</dbReference>
<sequence>MIENLLLKRLTKKGVICYFVGVVLGFALLAYYIFGLKNYSLDDGQEIFIIGMVIVNVFWAGVSYLCWKKPKEENEIITKE</sequence>
<dbReference type="RefSeq" id="WP_219039643.1">
    <property type="nucleotide sequence ID" value="NZ_JAHWDF010000005.1"/>
</dbReference>
<reference evidence="2 3" key="1">
    <citation type="submission" date="2021-07" db="EMBL/GenBank/DDBJ databases">
        <title>Mesonia aestuariivivens sp. nov., isolated from a tidal flat.</title>
        <authorList>
            <person name="Kim Y.-O."/>
            <person name="Yoon J.-H."/>
        </authorList>
    </citation>
    <scope>NUCLEOTIDE SEQUENCE [LARGE SCALE GENOMIC DNA]</scope>
    <source>
        <strain evidence="2 3">JHPTF-M18</strain>
    </source>
</reference>
<keyword evidence="1" id="KW-0472">Membrane</keyword>
<proteinExistence type="predicted"/>
<evidence type="ECO:0000313" key="2">
    <source>
        <dbReference type="EMBL" id="MBW2961356.1"/>
    </source>
</evidence>
<evidence type="ECO:0000256" key="1">
    <source>
        <dbReference type="SAM" id="Phobius"/>
    </source>
</evidence>
<keyword evidence="1" id="KW-1133">Transmembrane helix</keyword>
<feature type="transmembrane region" description="Helical" evidence="1">
    <location>
        <begin position="15"/>
        <end position="35"/>
    </location>
</feature>
<evidence type="ECO:0000313" key="3">
    <source>
        <dbReference type="Proteomes" id="UP000719267"/>
    </source>
</evidence>
<keyword evidence="3" id="KW-1185">Reference proteome</keyword>
<keyword evidence="1" id="KW-0812">Transmembrane</keyword>
<protein>
    <recommendedName>
        <fullName evidence="4">ABC transporter permease</fullName>
    </recommendedName>
</protein>
<name>A0ABS6W0J1_9FLAO</name>